<dbReference type="EMBL" id="PFPO01000073">
    <property type="protein sequence ID" value="PIZ98663.1"/>
    <property type="molecule type" value="Genomic_DNA"/>
</dbReference>
<sequence length="173" mass="19764">MIFREGTNIKGLVYFIIIILIVLLVVAWNIAQQNNTNFSPAVVPNYQVKLIYQDTSYSLTRLDNNLKVEKDGTITILDAPISSNISDLAAANWLLFDPYILINYFAQNSNRLQGVSVNEYQLISDRQIIKLVMNSDNWPQELTVSTLNNQLETKITFEYSAIKSITSDQFYDN</sequence>
<evidence type="ECO:0000313" key="3">
    <source>
        <dbReference type="Proteomes" id="UP000230405"/>
    </source>
</evidence>
<evidence type="ECO:0000256" key="1">
    <source>
        <dbReference type="SAM" id="Phobius"/>
    </source>
</evidence>
<reference evidence="3" key="1">
    <citation type="submission" date="2017-09" db="EMBL/GenBank/DDBJ databases">
        <title>Depth-based differentiation of microbial function through sediment-hosted aquifers and enrichment of novel symbionts in the deep terrestrial subsurface.</title>
        <authorList>
            <person name="Probst A.J."/>
            <person name="Ladd B."/>
            <person name="Jarett J.K."/>
            <person name="Geller-Mcgrath D.E."/>
            <person name="Sieber C.M.K."/>
            <person name="Emerson J.B."/>
            <person name="Anantharaman K."/>
            <person name="Thomas B.C."/>
            <person name="Malmstrom R."/>
            <person name="Stieglmeier M."/>
            <person name="Klingl A."/>
            <person name="Woyke T."/>
            <person name="Ryan C.M."/>
            <person name="Banfield J.F."/>
        </authorList>
    </citation>
    <scope>NUCLEOTIDE SEQUENCE [LARGE SCALE GENOMIC DNA]</scope>
</reference>
<keyword evidence="1" id="KW-0472">Membrane</keyword>
<dbReference type="AlphaFoldDB" id="A0A2M7VDW0"/>
<feature type="transmembrane region" description="Helical" evidence="1">
    <location>
        <begin position="12"/>
        <end position="31"/>
    </location>
</feature>
<organism evidence="2 3">
    <name type="scientific">Candidatus Komeilibacteria bacterium CG_4_10_14_0_2_um_filter_37_10</name>
    <dbReference type="NCBI Taxonomy" id="1974470"/>
    <lineage>
        <taxon>Bacteria</taxon>
        <taxon>Candidatus Komeiliibacteriota</taxon>
    </lineage>
</organism>
<keyword evidence="1" id="KW-0812">Transmembrane</keyword>
<dbReference type="Proteomes" id="UP000230405">
    <property type="component" value="Unassembled WGS sequence"/>
</dbReference>
<proteinExistence type="predicted"/>
<keyword evidence="1" id="KW-1133">Transmembrane helix</keyword>
<accession>A0A2M7VDW0</accession>
<protein>
    <submittedName>
        <fullName evidence="2">Uncharacterized protein</fullName>
    </submittedName>
</protein>
<evidence type="ECO:0000313" key="2">
    <source>
        <dbReference type="EMBL" id="PIZ98663.1"/>
    </source>
</evidence>
<gene>
    <name evidence="2" type="ORF">COX77_04000</name>
</gene>
<comment type="caution">
    <text evidence="2">The sequence shown here is derived from an EMBL/GenBank/DDBJ whole genome shotgun (WGS) entry which is preliminary data.</text>
</comment>
<name>A0A2M7VDW0_9BACT</name>